<keyword evidence="4" id="KW-0808">Transferase</keyword>
<dbReference type="EC" id="2.1.1.354" evidence="2"/>
<evidence type="ECO:0000256" key="8">
    <source>
        <dbReference type="ARBA" id="ARBA00023015"/>
    </source>
</evidence>
<keyword evidence="7" id="KW-0694">RNA-binding</keyword>
<dbReference type="PROSITE" id="PS50280">
    <property type="entry name" value="SET"/>
    <property type="match status" value="1"/>
</dbReference>
<keyword evidence="9" id="KW-0804">Transcription</keyword>
<evidence type="ECO:0000256" key="5">
    <source>
        <dbReference type="ARBA" id="ARBA00022691"/>
    </source>
</evidence>
<protein>
    <recommendedName>
        <fullName evidence="2">[histone H3]-lysine(4) N-trimethyltransferase</fullName>
        <ecNumber evidence="2">2.1.1.354</ecNumber>
    </recommendedName>
</protein>
<dbReference type="CDD" id="cd19169">
    <property type="entry name" value="SET_SETD1"/>
    <property type="match status" value="1"/>
</dbReference>
<keyword evidence="10" id="KW-0539">Nucleus</keyword>
<dbReference type="InterPro" id="IPR035445">
    <property type="entry name" value="GYF-like_dom_sf"/>
</dbReference>
<dbReference type="InterPro" id="IPR001214">
    <property type="entry name" value="SET_dom"/>
</dbReference>
<evidence type="ECO:0000256" key="4">
    <source>
        <dbReference type="ARBA" id="ARBA00022679"/>
    </source>
</evidence>
<proteinExistence type="predicted"/>
<sequence>MPQICISPPPPRGNSRLRFSPTDPVECEELVPERVCINCCSSDTRPCSTDSYGFINYTSSMKKMKLSGLHLSQEEAKNCMGDISDYFSRGHAEGHSSCWYSDKDNWLSCCCDPVEVGSYAAMEGSSQSLVNSSEISLPHGTSHTPPQNGACGGYAQFSVVGWMYVNENGNMCGPYSQGQLIEGLSSGFLPEELPIYPVVNGSVMNAVALKYLKQFSSPIYSASRVAGAASSQTSELARRNSLPYEVDESVSYSSLYSTQPSEAQLTISYGAQSSEQGLTNTGMIKCTSSVLLRSLSSEESCWMFEDQEGRKHGAHSFAELYYWHHNSYLDDSLMIYHVDNKIGPFTLASLVEEWSRISNQNVSETDIKSEDTDRDLNSSFTRLMSNISEEVSIQLQSVIMKAARRALLDEIFSSIIPEFISSKKAQKYVRPELTHQGTKTYGSSKGKVISGTEIIVEVAVSHEVTVSQQTCSEHSSSYDNFPELLLALCKFLYYDSMKALWDTVLCDPVAEYCGAWLKRRRWSAFPCSPVIADCERQDLPKMDVMQKNNDNVTRFISSRKLFGLIDLFFDNGFSIYSQLRNDMDFPPGFGPGKGPAHTSAHSPLIAEAGCLMDEEVDIAKDAACDATLPGDLIYTQQSLENDLYVSAKTSLFPFFEDVIKEELTNLFCLEAEYKKDDEIFNVTERHDQSVSSSLDLTADVAIELPESAIPSTYCINNAIEQLGFPISSVSCDDNDDTITDEPPPPGLDDCSSMILPRQAKFQPAKMMGHIPLIDKYVTMAVFRQKLHDQVLKMWKSSYFNDALHKCFLSCGALRKLTLDATDVDSKRGCQKDMLKDGAYRSTDASLVTGKYTYYRKRRFGKKISDLPLDCSENSGLSKQDVDTLQGQRMLDSKPKSAVKRTLLDVSSQELKSYRTENLLNRPSMQASNKTESPDACSLSRKRRRLRKAYEIHKEASTIPCNAELLSPNDIDPLMDDSWDKVKVVSTVGIKYQASDQKELSDPCGVLRKRHKLRKKSHGNHGEASTLLCNAELESPVIDSIVDDSCDTVEVVSTIDIKHKLEAVLVQQQNSNEKVDDNNDCGLRVQEASNKLFTSKDISKSRRFSRLKRKAELNQLTHPKISKLSSMSSSKKSKHKRPTKHKVKPTFPCPISDGCARSSINGWEWHKWSKTALPSERARVRGIRVHTYSLGFQPNASQNSNPKGPSARTNRVKLRNLLAAAEGAELLKVNQLKARKKRLRFQRSKIHDWGLVALEPIDAEDFVIEYVGELIRRRISDVRERQYEKMGIGSSYLFRLDDDYVVDATKRGGLARFINHSCEPNCYTKVITVEGQKKIFIYAKRHISAGEEITYNYKFPLEEQKIPCNCGSQRCRGSMN</sequence>
<keyword evidence="5" id="KW-0949">S-adenosyl-L-methionine</keyword>
<evidence type="ECO:0000256" key="14">
    <source>
        <dbReference type="SAM" id="MobiDB-lite"/>
    </source>
</evidence>
<dbReference type="SMART" id="SM00317">
    <property type="entry name" value="SET"/>
    <property type="match status" value="1"/>
</dbReference>
<gene>
    <name evidence="17" type="ORF">GSMUA_169370.1</name>
</gene>
<name>A0A8D7ACR7_MUSAM</name>
<feature type="domain" description="Post-SET" evidence="16">
    <location>
        <begin position="1359"/>
        <end position="1375"/>
    </location>
</feature>
<evidence type="ECO:0000256" key="2">
    <source>
        <dbReference type="ARBA" id="ARBA00012182"/>
    </source>
</evidence>
<dbReference type="GO" id="GO:0048188">
    <property type="term" value="C:Set1C/COMPASS complex"/>
    <property type="evidence" value="ECO:0007669"/>
    <property type="project" value="InterPro"/>
</dbReference>
<evidence type="ECO:0000256" key="1">
    <source>
        <dbReference type="ARBA" id="ARBA00004123"/>
    </source>
</evidence>
<dbReference type="InterPro" id="IPR046341">
    <property type="entry name" value="SET_dom_sf"/>
</dbReference>
<comment type="subcellular location">
    <subcellularLocation>
        <location evidence="1">Nucleus</location>
    </subcellularLocation>
</comment>
<feature type="compositionally biased region" description="Low complexity" evidence="14">
    <location>
        <begin position="1117"/>
        <end position="1129"/>
    </location>
</feature>
<evidence type="ECO:0000256" key="10">
    <source>
        <dbReference type="ARBA" id="ARBA00023242"/>
    </source>
</evidence>
<evidence type="ECO:0000256" key="11">
    <source>
        <dbReference type="ARBA" id="ARBA00047571"/>
    </source>
</evidence>
<organism evidence="17">
    <name type="scientific">Musa acuminata subsp. malaccensis</name>
    <name type="common">Wild banana</name>
    <name type="synonym">Musa malaccensis</name>
    <dbReference type="NCBI Taxonomy" id="214687"/>
    <lineage>
        <taxon>Eukaryota</taxon>
        <taxon>Viridiplantae</taxon>
        <taxon>Streptophyta</taxon>
        <taxon>Embryophyta</taxon>
        <taxon>Tracheophyta</taxon>
        <taxon>Spermatophyta</taxon>
        <taxon>Magnoliopsida</taxon>
        <taxon>Liliopsida</taxon>
        <taxon>Zingiberales</taxon>
        <taxon>Musaceae</taxon>
        <taxon>Musa</taxon>
    </lineage>
</organism>
<comment type="catalytic activity">
    <reaction evidence="13">
        <text>N(6),N(6)-dimethyl-L-lysyl(4)-[histone H3] + S-adenosyl-L-methionine = N(6),N(6),N(6)-trimethyl-L-lysyl(4)-[histone H3] + S-adenosyl-L-homocysteine + H(+)</text>
        <dbReference type="Rhea" id="RHEA:60272"/>
        <dbReference type="Rhea" id="RHEA-COMP:15537"/>
        <dbReference type="Rhea" id="RHEA-COMP:15540"/>
        <dbReference type="ChEBI" id="CHEBI:15378"/>
        <dbReference type="ChEBI" id="CHEBI:57856"/>
        <dbReference type="ChEBI" id="CHEBI:59789"/>
        <dbReference type="ChEBI" id="CHEBI:61961"/>
        <dbReference type="ChEBI" id="CHEBI:61976"/>
    </reaction>
</comment>
<dbReference type="PANTHER" id="PTHR45814:SF2">
    <property type="entry name" value="HISTONE-LYSINE N-METHYLTRANSFERASE SETD1"/>
    <property type="match status" value="1"/>
</dbReference>
<dbReference type="Gene3D" id="2.170.270.10">
    <property type="entry name" value="SET domain"/>
    <property type="match status" value="1"/>
</dbReference>
<reference evidence="17" key="1">
    <citation type="submission" date="2021-03" db="EMBL/GenBank/DDBJ databases">
        <authorList>
            <consortium name="Genoscope - CEA"/>
            <person name="William W."/>
        </authorList>
    </citation>
    <scope>NUCLEOTIDE SEQUENCE</scope>
    <source>
        <strain evidence="17">Doubled-haploid Pahang</strain>
    </source>
</reference>
<comment type="catalytic activity">
    <reaction evidence="11">
        <text>L-lysyl(4)-[histone H3] + 3 S-adenosyl-L-methionine = N(6),N(6),N(6)-trimethyl-L-lysyl(4)-[histone H3] + 3 S-adenosyl-L-homocysteine + 3 H(+)</text>
        <dbReference type="Rhea" id="RHEA:60260"/>
        <dbReference type="Rhea" id="RHEA-COMP:15537"/>
        <dbReference type="Rhea" id="RHEA-COMP:15547"/>
        <dbReference type="ChEBI" id="CHEBI:15378"/>
        <dbReference type="ChEBI" id="CHEBI:29969"/>
        <dbReference type="ChEBI" id="CHEBI:57856"/>
        <dbReference type="ChEBI" id="CHEBI:59789"/>
        <dbReference type="ChEBI" id="CHEBI:61961"/>
        <dbReference type="EC" id="2.1.1.354"/>
    </reaction>
</comment>
<dbReference type="SMART" id="SM00508">
    <property type="entry name" value="PostSET"/>
    <property type="match status" value="1"/>
</dbReference>
<keyword evidence="3" id="KW-0489">Methyltransferase</keyword>
<evidence type="ECO:0000256" key="13">
    <source>
        <dbReference type="ARBA" id="ARBA00049129"/>
    </source>
</evidence>
<keyword evidence="6" id="KW-0156">Chromatin regulator</keyword>
<feature type="region of interest" description="Disordered" evidence="14">
    <location>
        <begin position="920"/>
        <end position="939"/>
    </location>
</feature>
<evidence type="ECO:0000259" key="15">
    <source>
        <dbReference type="PROSITE" id="PS50280"/>
    </source>
</evidence>
<dbReference type="SUPFAM" id="SSF55277">
    <property type="entry name" value="GYF domain"/>
    <property type="match status" value="1"/>
</dbReference>
<dbReference type="GO" id="GO:0032259">
    <property type="term" value="P:methylation"/>
    <property type="evidence" value="ECO:0007669"/>
    <property type="project" value="UniProtKB-KW"/>
</dbReference>
<evidence type="ECO:0000256" key="7">
    <source>
        <dbReference type="ARBA" id="ARBA00022884"/>
    </source>
</evidence>
<dbReference type="GO" id="GO:0003723">
    <property type="term" value="F:RNA binding"/>
    <property type="evidence" value="ECO:0007669"/>
    <property type="project" value="UniProtKB-KW"/>
</dbReference>
<feature type="compositionally biased region" description="Basic residues" evidence="14">
    <location>
        <begin position="1130"/>
        <end position="1143"/>
    </location>
</feature>
<dbReference type="EMBL" id="HG996471">
    <property type="protein sequence ID" value="CAG1847142.1"/>
    <property type="molecule type" value="Genomic_DNA"/>
</dbReference>
<dbReference type="InterPro" id="IPR044570">
    <property type="entry name" value="Set1-like"/>
</dbReference>
<comment type="catalytic activity">
    <reaction evidence="12">
        <text>N(6)-methyl-L-lysyl(4)-[histone H3] + S-adenosyl-L-methionine = N(6),N(6)-dimethyl-L-lysyl(4)-[histone H3] + S-adenosyl-L-homocysteine + H(+)</text>
        <dbReference type="Rhea" id="RHEA:60268"/>
        <dbReference type="Rhea" id="RHEA-COMP:15540"/>
        <dbReference type="Rhea" id="RHEA-COMP:15543"/>
        <dbReference type="ChEBI" id="CHEBI:15378"/>
        <dbReference type="ChEBI" id="CHEBI:57856"/>
        <dbReference type="ChEBI" id="CHEBI:59789"/>
        <dbReference type="ChEBI" id="CHEBI:61929"/>
        <dbReference type="ChEBI" id="CHEBI:61976"/>
    </reaction>
</comment>
<feature type="region of interest" description="Disordered" evidence="14">
    <location>
        <begin position="1108"/>
        <end position="1145"/>
    </location>
</feature>
<dbReference type="Gene3D" id="3.30.1490.40">
    <property type="match status" value="2"/>
</dbReference>
<dbReference type="InterPro" id="IPR003616">
    <property type="entry name" value="Post-SET_dom"/>
</dbReference>
<evidence type="ECO:0000313" key="17">
    <source>
        <dbReference type="EMBL" id="CAG1847142.1"/>
    </source>
</evidence>
<feature type="domain" description="SET" evidence="15">
    <location>
        <begin position="1236"/>
        <end position="1353"/>
    </location>
</feature>
<dbReference type="InterPro" id="IPR037841">
    <property type="entry name" value="SET_SETD1A/B"/>
</dbReference>
<dbReference type="Pfam" id="PF00856">
    <property type="entry name" value="SET"/>
    <property type="match status" value="1"/>
</dbReference>
<evidence type="ECO:0000256" key="6">
    <source>
        <dbReference type="ARBA" id="ARBA00022853"/>
    </source>
</evidence>
<dbReference type="GO" id="GO:0140999">
    <property type="term" value="F:histone H3K4 trimethyltransferase activity"/>
    <property type="evidence" value="ECO:0007669"/>
    <property type="project" value="UniProtKB-EC"/>
</dbReference>
<evidence type="ECO:0000256" key="9">
    <source>
        <dbReference type="ARBA" id="ARBA00023163"/>
    </source>
</evidence>
<feature type="compositionally biased region" description="Polar residues" evidence="14">
    <location>
        <begin position="920"/>
        <end position="930"/>
    </location>
</feature>
<keyword evidence="8" id="KW-0805">Transcription regulation</keyword>
<evidence type="ECO:0000259" key="16">
    <source>
        <dbReference type="PROSITE" id="PS50868"/>
    </source>
</evidence>
<evidence type="ECO:0000256" key="3">
    <source>
        <dbReference type="ARBA" id="ARBA00022603"/>
    </source>
</evidence>
<dbReference type="PANTHER" id="PTHR45814">
    <property type="entry name" value="HISTONE-LYSINE N-METHYLTRANSFERASE SETD1"/>
    <property type="match status" value="1"/>
</dbReference>
<dbReference type="PROSITE" id="PS50868">
    <property type="entry name" value="POST_SET"/>
    <property type="match status" value="1"/>
</dbReference>
<evidence type="ECO:0000256" key="12">
    <source>
        <dbReference type="ARBA" id="ARBA00047583"/>
    </source>
</evidence>
<dbReference type="SUPFAM" id="SSF82199">
    <property type="entry name" value="SET domain"/>
    <property type="match status" value="1"/>
</dbReference>
<accession>A0A8D7ACR7</accession>